<name>L0KFW8_MESAW</name>
<protein>
    <submittedName>
        <fullName evidence="1">Uncharacterized protein</fullName>
    </submittedName>
</protein>
<keyword evidence="2" id="KW-1185">Reference proteome</keyword>
<dbReference type="EMBL" id="CP003358">
    <property type="protein sequence ID" value="AGB43420.1"/>
    <property type="molecule type" value="Genomic_DNA"/>
</dbReference>
<dbReference type="STRING" id="754035.Mesau_00937"/>
<organism evidence="1 2">
    <name type="scientific">Mesorhizobium australicum (strain HAMBI 3006 / LMG 24608 / WSM2073)</name>
    <dbReference type="NCBI Taxonomy" id="754035"/>
    <lineage>
        <taxon>Bacteria</taxon>
        <taxon>Pseudomonadati</taxon>
        <taxon>Pseudomonadota</taxon>
        <taxon>Alphaproteobacteria</taxon>
        <taxon>Hyphomicrobiales</taxon>
        <taxon>Phyllobacteriaceae</taxon>
        <taxon>Mesorhizobium</taxon>
    </lineage>
</organism>
<proteinExistence type="predicted"/>
<dbReference type="HOGENOM" id="CLU_2974200_0_0_5"/>
<evidence type="ECO:0000313" key="2">
    <source>
        <dbReference type="Proteomes" id="UP000010998"/>
    </source>
</evidence>
<dbReference type="AlphaFoldDB" id="L0KFW8"/>
<dbReference type="KEGG" id="mam:Mesau_00937"/>
<dbReference type="Proteomes" id="UP000010998">
    <property type="component" value="Chromosome"/>
</dbReference>
<sequence length="58" mass="6331">MSGDCRLRNDWDVVADQSNLLGLGRFDARLLGVDITVRRQARGGFGVVRNDTGGLLDL</sequence>
<evidence type="ECO:0000313" key="1">
    <source>
        <dbReference type="EMBL" id="AGB43420.1"/>
    </source>
</evidence>
<accession>L0KFW8</accession>
<reference evidence="2" key="1">
    <citation type="submission" date="2012-02" db="EMBL/GenBank/DDBJ databases">
        <title>Complete sequence of Mesorhizobium australicum WSM2073.</title>
        <authorList>
            <person name="Lucas S."/>
            <person name="Han J."/>
            <person name="Lapidus A."/>
            <person name="Cheng J.-F."/>
            <person name="Goodwin L."/>
            <person name="Pitluck S."/>
            <person name="Peters L."/>
            <person name="Gu W."/>
            <person name="Detter J.C."/>
            <person name="Han C."/>
            <person name="Tapia R."/>
            <person name="Land M."/>
            <person name="Hauser L."/>
            <person name="Kyrpides N."/>
            <person name="Ivanova N."/>
            <person name="Pagani I."/>
            <person name="Reeve W.G."/>
            <person name="Howieson J.G."/>
            <person name="Tiwari R.P."/>
            <person name="O'Hara G.W."/>
            <person name="Atkins C.A."/>
            <person name="Ronson C.W."/>
            <person name="Nandasena K.G."/>
            <person name="Woyke T."/>
        </authorList>
    </citation>
    <scope>NUCLEOTIDE SEQUENCE [LARGE SCALE GENOMIC DNA]</scope>
    <source>
        <strain evidence="2">LMG 24608 / HAMBI 3006 / WSM2073</strain>
    </source>
</reference>
<gene>
    <name evidence="1" type="ordered locus">Mesau_00937</name>
</gene>